<dbReference type="Proteomes" id="UP001359559">
    <property type="component" value="Unassembled WGS sequence"/>
</dbReference>
<organism evidence="1 2">
    <name type="scientific">Clitoria ternatea</name>
    <name type="common">Butterfly pea</name>
    <dbReference type="NCBI Taxonomy" id="43366"/>
    <lineage>
        <taxon>Eukaryota</taxon>
        <taxon>Viridiplantae</taxon>
        <taxon>Streptophyta</taxon>
        <taxon>Embryophyta</taxon>
        <taxon>Tracheophyta</taxon>
        <taxon>Spermatophyta</taxon>
        <taxon>Magnoliopsida</taxon>
        <taxon>eudicotyledons</taxon>
        <taxon>Gunneridae</taxon>
        <taxon>Pentapetalae</taxon>
        <taxon>rosids</taxon>
        <taxon>fabids</taxon>
        <taxon>Fabales</taxon>
        <taxon>Fabaceae</taxon>
        <taxon>Papilionoideae</taxon>
        <taxon>50 kb inversion clade</taxon>
        <taxon>NPAAA clade</taxon>
        <taxon>indigoferoid/millettioid clade</taxon>
        <taxon>Phaseoleae</taxon>
        <taxon>Clitoria</taxon>
    </lineage>
</organism>
<dbReference type="EMBL" id="JAYKXN010000008">
    <property type="protein sequence ID" value="KAK7263610.1"/>
    <property type="molecule type" value="Genomic_DNA"/>
</dbReference>
<dbReference type="AlphaFoldDB" id="A0AAN9EY75"/>
<protein>
    <submittedName>
        <fullName evidence="1">Uncharacterized protein</fullName>
    </submittedName>
</protein>
<evidence type="ECO:0000313" key="2">
    <source>
        <dbReference type="Proteomes" id="UP001359559"/>
    </source>
</evidence>
<name>A0AAN9EY75_CLITE</name>
<sequence>MSSPSKSVGLRWNYALKSDQQHVLSSRSLCPVRKLSSSSSAMVSCRLNDHHKANKSEESLRTVMLWKIDGGELETRFTEP</sequence>
<accession>A0AAN9EY75</accession>
<evidence type="ECO:0000313" key="1">
    <source>
        <dbReference type="EMBL" id="KAK7263610.1"/>
    </source>
</evidence>
<gene>
    <name evidence="1" type="ORF">RJT34_31203</name>
</gene>
<dbReference type="Pfam" id="PF12609">
    <property type="entry name" value="DUF3774"/>
    <property type="match status" value="1"/>
</dbReference>
<keyword evidence="2" id="KW-1185">Reference proteome</keyword>
<dbReference type="InterPro" id="IPR022251">
    <property type="entry name" value="DUF3774_wound-induced"/>
</dbReference>
<proteinExistence type="predicted"/>
<reference evidence="1 2" key="1">
    <citation type="submission" date="2024-01" db="EMBL/GenBank/DDBJ databases">
        <title>The genomes of 5 underutilized Papilionoideae crops provide insights into root nodulation and disease resistance.</title>
        <authorList>
            <person name="Yuan L."/>
        </authorList>
    </citation>
    <scope>NUCLEOTIDE SEQUENCE [LARGE SCALE GENOMIC DNA]</scope>
    <source>
        <strain evidence="1">LY-2023</strain>
        <tissue evidence="1">Leaf</tissue>
    </source>
</reference>
<comment type="caution">
    <text evidence="1">The sequence shown here is derived from an EMBL/GenBank/DDBJ whole genome shotgun (WGS) entry which is preliminary data.</text>
</comment>